<gene>
    <name evidence="8" type="ORF">GBA65_06415</name>
</gene>
<name>A0A6G8PVI4_9ACTN</name>
<dbReference type="Proteomes" id="UP000502706">
    <property type="component" value="Chromosome"/>
</dbReference>
<feature type="domain" description="Ferric oxidoreductase" evidence="7">
    <location>
        <begin position="126"/>
        <end position="245"/>
    </location>
</feature>
<evidence type="ECO:0000256" key="1">
    <source>
        <dbReference type="ARBA" id="ARBA00004141"/>
    </source>
</evidence>
<evidence type="ECO:0000259" key="7">
    <source>
        <dbReference type="Pfam" id="PF01794"/>
    </source>
</evidence>
<evidence type="ECO:0000313" key="8">
    <source>
        <dbReference type="EMBL" id="QIN78204.1"/>
    </source>
</evidence>
<dbReference type="RefSeq" id="WP_166395880.1">
    <property type="nucleotide sequence ID" value="NZ_CP045121.1"/>
</dbReference>
<feature type="region of interest" description="Disordered" evidence="5">
    <location>
        <begin position="286"/>
        <end position="322"/>
    </location>
</feature>
<feature type="transmembrane region" description="Helical" evidence="6">
    <location>
        <begin position="33"/>
        <end position="52"/>
    </location>
</feature>
<protein>
    <recommendedName>
        <fullName evidence="7">Ferric oxidoreductase domain-containing protein</fullName>
    </recommendedName>
</protein>
<evidence type="ECO:0000256" key="4">
    <source>
        <dbReference type="ARBA" id="ARBA00023136"/>
    </source>
</evidence>
<evidence type="ECO:0000313" key="9">
    <source>
        <dbReference type="Proteomes" id="UP000502706"/>
    </source>
</evidence>
<feature type="transmembrane region" description="Helical" evidence="6">
    <location>
        <begin position="6"/>
        <end position="26"/>
    </location>
</feature>
<dbReference type="InterPro" id="IPR013130">
    <property type="entry name" value="Fe3_Rdtase_TM_dom"/>
</dbReference>
<dbReference type="EMBL" id="CP045121">
    <property type="protein sequence ID" value="QIN78204.1"/>
    <property type="molecule type" value="Genomic_DNA"/>
</dbReference>
<proteinExistence type="predicted"/>
<feature type="transmembrane region" description="Helical" evidence="6">
    <location>
        <begin position="58"/>
        <end position="77"/>
    </location>
</feature>
<organism evidence="8 9">
    <name type="scientific">Rubrobacter marinus</name>
    <dbReference type="NCBI Taxonomy" id="2653852"/>
    <lineage>
        <taxon>Bacteria</taxon>
        <taxon>Bacillati</taxon>
        <taxon>Actinomycetota</taxon>
        <taxon>Rubrobacteria</taxon>
        <taxon>Rubrobacterales</taxon>
        <taxon>Rubrobacteraceae</taxon>
        <taxon>Rubrobacter</taxon>
    </lineage>
</organism>
<comment type="subcellular location">
    <subcellularLocation>
        <location evidence="1">Membrane</location>
        <topology evidence="1">Multi-pass membrane protein</topology>
    </subcellularLocation>
</comment>
<feature type="transmembrane region" description="Helical" evidence="6">
    <location>
        <begin position="84"/>
        <end position="101"/>
    </location>
</feature>
<accession>A0A6G8PVI4</accession>
<feature type="transmembrane region" description="Helical" evidence="6">
    <location>
        <begin position="236"/>
        <end position="254"/>
    </location>
</feature>
<dbReference type="GO" id="GO:0016020">
    <property type="term" value="C:membrane"/>
    <property type="evidence" value="ECO:0007669"/>
    <property type="project" value="UniProtKB-SubCell"/>
</dbReference>
<feature type="transmembrane region" description="Helical" evidence="6">
    <location>
        <begin position="200"/>
        <end position="224"/>
    </location>
</feature>
<feature type="transmembrane region" description="Helical" evidence="6">
    <location>
        <begin position="260"/>
        <end position="277"/>
    </location>
</feature>
<evidence type="ECO:0000256" key="3">
    <source>
        <dbReference type="ARBA" id="ARBA00022989"/>
    </source>
</evidence>
<keyword evidence="2 6" id="KW-0812">Transmembrane</keyword>
<keyword evidence="9" id="KW-1185">Reference proteome</keyword>
<evidence type="ECO:0000256" key="2">
    <source>
        <dbReference type="ARBA" id="ARBA00022692"/>
    </source>
</evidence>
<evidence type="ECO:0000256" key="5">
    <source>
        <dbReference type="SAM" id="MobiDB-lite"/>
    </source>
</evidence>
<keyword evidence="3 6" id="KW-1133">Transmembrane helix</keyword>
<dbReference type="AlphaFoldDB" id="A0A6G8PVI4"/>
<feature type="transmembrane region" description="Helical" evidence="6">
    <location>
        <begin position="121"/>
        <end position="141"/>
    </location>
</feature>
<feature type="transmembrane region" description="Helical" evidence="6">
    <location>
        <begin position="162"/>
        <end position="180"/>
    </location>
</feature>
<dbReference type="Pfam" id="PF01794">
    <property type="entry name" value="Ferric_reduct"/>
    <property type="match status" value="1"/>
</dbReference>
<dbReference type="KEGG" id="rmar:GBA65_06415"/>
<reference evidence="8 9" key="1">
    <citation type="submission" date="2019-10" db="EMBL/GenBank/DDBJ databases">
        <title>Rubrobacter sp nov SCSIO 52915 isolated from a deep-sea sediment in the South China Sea.</title>
        <authorList>
            <person name="Chen R.W."/>
        </authorList>
    </citation>
    <scope>NUCLEOTIDE SEQUENCE [LARGE SCALE GENOMIC DNA]</scope>
    <source>
        <strain evidence="8 9">SCSIO 52915</strain>
    </source>
</reference>
<sequence>MSGSVPILVSIATAGVALVCAVLAAMQGRARPSLAWTASTAGVLALTATSFGGSITPLDLAAVAGIVLVGGVAGAGWSPRGGTVLLALGLLGFAVMLYARLDALTEILDGRAALDGLAWGVARSSGFVAFLAATGAVVLGARRPSALPIGGLPARVYALHRALGIASVAAMAVHLVALWTDDFVEFTPEQLLFLPWTSEYEPFAVTLGWLAMISLALTAASGGLKRLLPGWRVVHALAYLTFALGLVHGLLAGSDSGSPWALGLYATTLIAVAWTLLRRFKNPSARPRGGGKGWGAKGLSPAPGAATRVRASAHGSPPRATG</sequence>
<evidence type="ECO:0000256" key="6">
    <source>
        <dbReference type="SAM" id="Phobius"/>
    </source>
</evidence>
<keyword evidence="4 6" id="KW-0472">Membrane</keyword>